<evidence type="ECO:0000259" key="2">
    <source>
        <dbReference type="Pfam" id="PF19802"/>
    </source>
</evidence>
<dbReference type="EMBL" id="JAVDYG010000001">
    <property type="protein sequence ID" value="MDR7364346.1"/>
    <property type="molecule type" value="Genomic_DNA"/>
</dbReference>
<accession>A0ABU2C130</accession>
<comment type="caution">
    <text evidence="3">The sequence shown here is derived from an EMBL/GenBank/DDBJ whole genome shotgun (WGS) entry which is preliminary data.</text>
</comment>
<feature type="compositionally biased region" description="Pro residues" evidence="1">
    <location>
        <begin position="102"/>
        <end position="124"/>
    </location>
</feature>
<dbReference type="Proteomes" id="UP001183648">
    <property type="component" value="Unassembled WGS sequence"/>
</dbReference>
<feature type="domain" description="DUF6285" evidence="2">
    <location>
        <begin position="21"/>
        <end position="47"/>
    </location>
</feature>
<dbReference type="InterPro" id="IPR046252">
    <property type="entry name" value="DUF6285"/>
</dbReference>
<dbReference type="Pfam" id="PF19802">
    <property type="entry name" value="DUF6285"/>
    <property type="match status" value="1"/>
</dbReference>
<gene>
    <name evidence="3" type="ORF">J2S63_003899</name>
</gene>
<organism evidence="3 4">
    <name type="scientific">Nocardioides marmoribigeumensis</name>
    <dbReference type="NCBI Taxonomy" id="433649"/>
    <lineage>
        <taxon>Bacteria</taxon>
        <taxon>Bacillati</taxon>
        <taxon>Actinomycetota</taxon>
        <taxon>Actinomycetes</taxon>
        <taxon>Propionibacteriales</taxon>
        <taxon>Nocardioidaceae</taxon>
        <taxon>Nocardioides</taxon>
    </lineage>
</organism>
<sequence>MTTSTDLVGAVAAWLEHDLLPTLAGRDAFQTRVAAHALRIVERELASPSYDVDRAALAEAARDGTLTPDDHEALVRDVLARIAVNSPGYATLDEARDLWPDHLPPPWPHRSPPPTRPNPLPRTS</sequence>
<protein>
    <recommendedName>
        <fullName evidence="2">DUF6285 domain-containing protein</fullName>
    </recommendedName>
</protein>
<evidence type="ECO:0000256" key="1">
    <source>
        <dbReference type="SAM" id="MobiDB-lite"/>
    </source>
</evidence>
<proteinExistence type="predicted"/>
<evidence type="ECO:0000313" key="3">
    <source>
        <dbReference type="EMBL" id="MDR7364346.1"/>
    </source>
</evidence>
<evidence type="ECO:0000313" key="4">
    <source>
        <dbReference type="Proteomes" id="UP001183648"/>
    </source>
</evidence>
<keyword evidence="4" id="KW-1185">Reference proteome</keyword>
<dbReference type="RefSeq" id="WP_310305922.1">
    <property type="nucleotide sequence ID" value="NZ_BAAAPS010000005.1"/>
</dbReference>
<name>A0ABU2C130_9ACTN</name>
<reference evidence="3 4" key="1">
    <citation type="submission" date="2023-07" db="EMBL/GenBank/DDBJ databases">
        <title>Sequencing the genomes of 1000 actinobacteria strains.</title>
        <authorList>
            <person name="Klenk H.-P."/>
        </authorList>
    </citation>
    <scope>NUCLEOTIDE SEQUENCE [LARGE SCALE GENOMIC DNA]</scope>
    <source>
        <strain evidence="3 4">DSM 19426</strain>
    </source>
</reference>
<feature type="region of interest" description="Disordered" evidence="1">
    <location>
        <begin position="97"/>
        <end position="124"/>
    </location>
</feature>